<feature type="compositionally biased region" description="Basic and acidic residues" evidence="9">
    <location>
        <begin position="160"/>
        <end position="171"/>
    </location>
</feature>
<dbReference type="HAMAP" id="MF_00100_B">
    <property type="entry name" value="IF_2_B"/>
    <property type="match status" value="1"/>
</dbReference>
<dbReference type="Pfam" id="PF22042">
    <property type="entry name" value="EF-G_D2"/>
    <property type="match status" value="1"/>
</dbReference>
<dbReference type="Pfam" id="PF00009">
    <property type="entry name" value="GTP_EFTU"/>
    <property type="match status" value="1"/>
</dbReference>
<feature type="domain" description="Tr-type G" evidence="10">
    <location>
        <begin position="174"/>
        <end position="347"/>
    </location>
</feature>
<evidence type="ECO:0000256" key="9">
    <source>
        <dbReference type="SAM" id="MobiDB-lite"/>
    </source>
</evidence>
<dbReference type="Gene3D" id="1.10.10.2480">
    <property type="match status" value="1"/>
</dbReference>
<dbReference type="Pfam" id="PF04760">
    <property type="entry name" value="IF2_N"/>
    <property type="match status" value="1"/>
</dbReference>
<dbReference type="PANTHER" id="PTHR43381">
    <property type="entry name" value="TRANSLATION INITIATION FACTOR IF-2-RELATED"/>
    <property type="match status" value="1"/>
</dbReference>
<dbReference type="CDD" id="cd03692">
    <property type="entry name" value="mtIF2_IVc"/>
    <property type="match status" value="1"/>
</dbReference>
<dbReference type="InterPro" id="IPR000178">
    <property type="entry name" value="TF_IF2_bacterial-like"/>
</dbReference>
<accession>A0ABQ3JG68</accession>
<dbReference type="EMBL" id="BNAJ01000001">
    <property type="protein sequence ID" value="GHF28318.1"/>
    <property type="molecule type" value="Genomic_DNA"/>
</dbReference>
<evidence type="ECO:0000256" key="1">
    <source>
        <dbReference type="ARBA" id="ARBA00007733"/>
    </source>
</evidence>
<feature type="compositionally biased region" description="Low complexity" evidence="9">
    <location>
        <begin position="143"/>
        <end position="158"/>
    </location>
</feature>
<dbReference type="Pfam" id="PF11987">
    <property type="entry name" value="IF-2"/>
    <property type="match status" value="1"/>
</dbReference>
<feature type="binding site" evidence="7">
    <location>
        <begin position="183"/>
        <end position="190"/>
    </location>
    <ligand>
        <name>GTP</name>
        <dbReference type="ChEBI" id="CHEBI:37565"/>
    </ligand>
</feature>
<dbReference type="NCBIfam" id="TIGR00487">
    <property type="entry name" value="IF-2"/>
    <property type="match status" value="1"/>
</dbReference>
<dbReference type="InterPro" id="IPR015760">
    <property type="entry name" value="TIF_IF2"/>
</dbReference>
<comment type="similarity">
    <text evidence="1 7 8">Belongs to the TRAFAC class translation factor GTPase superfamily. Classic translation factor GTPase family. IF-2 subfamily.</text>
</comment>
<evidence type="ECO:0000256" key="8">
    <source>
        <dbReference type="RuleBase" id="RU000644"/>
    </source>
</evidence>
<dbReference type="Proteomes" id="UP000619376">
    <property type="component" value="Unassembled WGS sequence"/>
</dbReference>
<dbReference type="SUPFAM" id="SSF52156">
    <property type="entry name" value="Initiation factor IF2/eIF5b, domain 3"/>
    <property type="match status" value="1"/>
</dbReference>
<feature type="region of interest" description="Disordered" evidence="9">
    <location>
        <begin position="1"/>
        <end position="25"/>
    </location>
</feature>
<feature type="region of interest" description="G-domain" evidence="7">
    <location>
        <begin position="177"/>
        <end position="325"/>
    </location>
</feature>
<evidence type="ECO:0000256" key="6">
    <source>
        <dbReference type="ARBA" id="ARBA00023134"/>
    </source>
</evidence>
<dbReference type="CDD" id="cd01887">
    <property type="entry name" value="IF2_eIF5B"/>
    <property type="match status" value="1"/>
</dbReference>
<comment type="caution">
    <text evidence="11">The sequence shown here is derived from an EMBL/GenBank/DDBJ whole genome shotgun (WGS) entry which is preliminary data.</text>
</comment>
<evidence type="ECO:0000256" key="4">
    <source>
        <dbReference type="ARBA" id="ARBA00022741"/>
    </source>
</evidence>
<dbReference type="Gene3D" id="2.40.30.10">
    <property type="entry name" value="Translation factors"/>
    <property type="match status" value="2"/>
</dbReference>
<evidence type="ECO:0000313" key="12">
    <source>
        <dbReference type="Proteomes" id="UP000619376"/>
    </source>
</evidence>
<feature type="binding site" evidence="7">
    <location>
        <begin position="283"/>
        <end position="286"/>
    </location>
    <ligand>
        <name>GTP</name>
        <dbReference type="ChEBI" id="CHEBI:37565"/>
    </ligand>
</feature>
<organism evidence="11 12">
    <name type="scientific">Deinococcus metalli</name>
    <dbReference type="NCBI Taxonomy" id="1141878"/>
    <lineage>
        <taxon>Bacteria</taxon>
        <taxon>Thermotogati</taxon>
        <taxon>Deinococcota</taxon>
        <taxon>Deinococci</taxon>
        <taxon>Deinococcales</taxon>
        <taxon>Deinococcaceae</taxon>
        <taxon>Deinococcus</taxon>
    </lineage>
</organism>
<dbReference type="InterPro" id="IPR000795">
    <property type="entry name" value="T_Tr_GTP-bd_dom"/>
</dbReference>
<name>A0ABQ3JG68_9DEIO</name>
<dbReference type="InterPro" id="IPR005225">
    <property type="entry name" value="Small_GTP-bd"/>
</dbReference>
<dbReference type="CDD" id="cd03702">
    <property type="entry name" value="IF2_mtIF2_II"/>
    <property type="match status" value="1"/>
</dbReference>
<dbReference type="Gene3D" id="3.40.50.300">
    <property type="entry name" value="P-loop containing nucleotide triphosphate hydrolases"/>
    <property type="match status" value="1"/>
</dbReference>
<dbReference type="InterPro" id="IPR006847">
    <property type="entry name" value="IF2_N"/>
</dbReference>
<dbReference type="Gene3D" id="3.40.50.10050">
    <property type="entry name" value="Translation initiation factor IF- 2, domain 3"/>
    <property type="match status" value="1"/>
</dbReference>
<reference evidence="12" key="1">
    <citation type="journal article" date="2019" name="Int. J. Syst. Evol. Microbiol.">
        <title>The Global Catalogue of Microorganisms (GCM) 10K type strain sequencing project: providing services to taxonomists for standard genome sequencing and annotation.</title>
        <authorList>
            <consortium name="The Broad Institute Genomics Platform"/>
            <consortium name="The Broad Institute Genome Sequencing Center for Infectious Disease"/>
            <person name="Wu L."/>
            <person name="Ma J."/>
        </authorList>
    </citation>
    <scope>NUCLEOTIDE SEQUENCE [LARGE SCALE GENOMIC DNA]</scope>
    <source>
        <strain evidence="12">CGMCC 1.18437</strain>
    </source>
</reference>
<dbReference type="PROSITE" id="PS51722">
    <property type="entry name" value="G_TR_2"/>
    <property type="match status" value="1"/>
</dbReference>
<dbReference type="InterPro" id="IPR009000">
    <property type="entry name" value="Transl_B-barrel_sf"/>
</dbReference>
<evidence type="ECO:0000256" key="2">
    <source>
        <dbReference type="ARBA" id="ARBA00020675"/>
    </source>
</evidence>
<comment type="function">
    <text evidence="7 8">One of the essential components for the initiation of protein synthesis. Protects formylmethionyl-tRNA from spontaneous hydrolysis and promotes its binding to the 30S ribosomal subunits. Also involved in the hydrolysis of GTP during the formation of the 70S ribosomal complex.</text>
</comment>
<feature type="binding site" evidence="7">
    <location>
        <begin position="229"/>
        <end position="233"/>
    </location>
    <ligand>
        <name>GTP</name>
        <dbReference type="ChEBI" id="CHEBI:37565"/>
    </ligand>
</feature>
<evidence type="ECO:0000256" key="5">
    <source>
        <dbReference type="ARBA" id="ARBA00022917"/>
    </source>
</evidence>
<keyword evidence="3 7" id="KW-0396">Initiation factor</keyword>
<dbReference type="InterPro" id="IPR044145">
    <property type="entry name" value="IF2_II"/>
</dbReference>
<evidence type="ECO:0000259" key="10">
    <source>
        <dbReference type="PROSITE" id="PS51722"/>
    </source>
</evidence>
<evidence type="ECO:0000313" key="11">
    <source>
        <dbReference type="EMBL" id="GHF28318.1"/>
    </source>
</evidence>
<dbReference type="PANTHER" id="PTHR43381:SF5">
    <property type="entry name" value="TR-TYPE G DOMAIN-CONTAINING PROTEIN"/>
    <property type="match status" value="1"/>
</dbReference>
<keyword evidence="7" id="KW-0963">Cytoplasm</keyword>
<dbReference type="SUPFAM" id="SSF52540">
    <property type="entry name" value="P-loop containing nucleoside triphosphate hydrolases"/>
    <property type="match status" value="1"/>
</dbReference>
<dbReference type="InterPro" id="IPR053905">
    <property type="entry name" value="EF-G-like_DII"/>
</dbReference>
<protein>
    <recommendedName>
        <fullName evidence="2 7">Translation initiation factor IF-2</fullName>
    </recommendedName>
</protein>
<sequence length="671" mass="71535">MPDLFPDQPFIDDFHAAPPTGARTSPEVSMSKIRIYSLAKEVGVDNHRMLEILDGLGVQYKSVSSTIEEDTVELIKQILAEEGTDATGGQVSDPTPDTEVAGETPEPAAAPQPTPAVQTAAPTPEPAPGQMPSEGRAVPPTPTATAPASPATQGAAATQVEERPTAPAEREVPHRAPVVTIMGHVDHGKTSLLDYIRKTKVAAKEAGGITQHVGAFEAQTSKGRIVFIDTPGHEAFTTIRARGANVADIAIIVIAADDSLMPQTREAIAHAQAAKVPMIVAINKIDLAQADPERVKTDLTQLNLVPEEYGGDLVVVPVSARTGEGVEDLLEYISLTAELEDLRADPKGTFSGVIIEGKVDKQAGVLATVMVQEGTLHIGDFLVVGERYGKIKAMTDTGGGRIKEAGPSTPVQVLGFSDVPESGEKVVSAKNEHAARELVDARAGQRRDAENARVRNRLTLEEMMGPVGTVRTVNLILRADTQGSVEALQGILARKESEDVKINVMFAGIGSPSEADVLLASTAEATILCFSVTAAGGVKKIADSKGVEIKSYRIIYELIDEVDRLIKGTSEPVFEEKYLGRAEVRMVIRHPKSGNIAGSYVTDGSLKRNSKAKVTRGRQVVYEGTIVGLKRFKDDVREVQTGYECGINLDWDDVMEGDIIEASEMVEVTSA</sequence>
<feature type="compositionally biased region" description="Low complexity" evidence="9">
    <location>
        <begin position="98"/>
        <end position="107"/>
    </location>
</feature>
<dbReference type="GO" id="GO:0003743">
    <property type="term" value="F:translation initiation factor activity"/>
    <property type="evidence" value="ECO:0007669"/>
    <property type="project" value="UniProtKB-KW"/>
</dbReference>
<keyword evidence="5 7" id="KW-0648">Protein biosynthesis</keyword>
<comment type="subcellular location">
    <subcellularLocation>
        <location evidence="7">Cytoplasm</location>
    </subcellularLocation>
</comment>
<dbReference type="NCBIfam" id="TIGR00231">
    <property type="entry name" value="small_GTP"/>
    <property type="match status" value="1"/>
</dbReference>
<proteinExistence type="inferred from homology"/>
<dbReference type="InterPro" id="IPR023115">
    <property type="entry name" value="TIF_IF2_dom3"/>
</dbReference>
<evidence type="ECO:0000256" key="3">
    <source>
        <dbReference type="ARBA" id="ARBA00022540"/>
    </source>
</evidence>
<keyword evidence="4 7" id="KW-0547">Nucleotide-binding</keyword>
<dbReference type="PROSITE" id="PS01176">
    <property type="entry name" value="IF2"/>
    <property type="match status" value="1"/>
</dbReference>
<dbReference type="InterPro" id="IPR036925">
    <property type="entry name" value="TIF_IF2_dom3_sf"/>
</dbReference>
<feature type="region of interest" description="Disordered" evidence="9">
    <location>
        <begin position="81"/>
        <end position="171"/>
    </location>
</feature>
<keyword evidence="6 7" id="KW-0342">GTP-binding</keyword>
<gene>
    <name evidence="7 11" type="primary">infB</name>
    <name evidence="11" type="ORF">GCM10017781_00290</name>
</gene>
<dbReference type="SUPFAM" id="SSF50447">
    <property type="entry name" value="Translation proteins"/>
    <property type="match status" value="2"/>
</dbReference>
<dbReference type="InterPro" id="IPR027417">
    <property type="entry name" value="P-loop_NTPase"/>
</dbReference>
<evidence type="ECO:0000256" key="7">
    <source>
        <dbReference type="HAMAP-Rule" id="MF_00100"/>
    </source>
</evidence>
<keyword evidence="12" id="KW-1185">Reference proteome</keyword>